<feature type="chain" id="PRO_5039105042" description="Intracellular proteinase inhibitor" evidence="1">
    <location>
        <begin position="23"/>
        <end position="166"/>
    </location>
</feature>
<keyword evidence="1" id="KW-0732">Signal</keyword>
<gene>
    <name evidence="2" type="ORF">SAMN05421543_101391</name>
</gene>
<dbReference type="EMBL" id="FPBV01000001">
    <property type="protein sequence ID" value="SFU38322.1"/>
    <property type="molecule type" value="Genomic_DNA"/>
</dbReference>
<protein>
    <recommendedName>
        <fullName evidence="4">Intracellular proteinase inhibitor</fullName>
    </recommendedName>
</protein>
<name>A0A1I7FQ42_9BACL</name>
<evidence type="ECO:0000313" key="2">
    <source>
        <dbReference type="EMBL" id="SFU38322.1"/>
    </source>
</evidence>
<feature type="signal peptide" evidence="1">
    <location>
        <begin position="1"/>
        <end position="22"/>
    </location>
</feature>
<proteinExistence type="predicted"/>
<evidence type="ECO:0008006" key="4">
    <source>
        <dbReference type="Google" id="ProtNLM"/>
    </source>
</evidence>
<organism evidence="2 3">
    <name type="scientific">Alicyclobacillus macrosporangiidus</name>
    <dbReference type="NCBI Taxonomy" id="392015"/>
    <lineage>
        <taxon>Bacteria</taxon>
        <taxon>Bacillati</taxon>
        <taxon>Bacillota</taxon>
        <taxon>Bacilli</taxon>
        <taxon>Bacillales</taxon>
        <taxon>Alicyclobacillaceae</taxon>
        <taxon>Alicyclobacillus</taxon>
    </lineage>
</organism>
<accession>A0A1I7FQ42</accession>
<dbReference type="AlphaFoldDB" id="A0A1I7FQ42"/>
<dbReference type="PROSITE" id="PS51257">
    <property type="entry name" value="PROKAR_LIPOPROTEIN"/>
    <property type="match status" value="1"/>
</dbReference>
<dbReference type="Proteomes" id="UP000183508">
    <property type="component" value="Unassembled WGS sequence"/>
</dbReference>
<reference evidence="3" key="1">
    <citation type="submission" date="2016-10" db="EMBL/GenBank/DDBJ databases">
        <authorList>
            <person name="Varghese N."/>
        </authorList>
    </citation>
    <scope>NUCLEOTIDE SEQUENCE [LARGE SCALE GENOMIC DNA]</scope>
    <source>
        <strain evidence="3">DSM 17980</strain>
    </source>
</reference>
<keyword evidence="3" id="KW-1185">Reference proteome</keyword>
<sequence length="166" mass="17712">MGCRAVPAWVLTVCLGAAGIVAGCDHLALPPANHTTGGAGAVAAHVLPSDLAGPPETLNLPRRSQPSPTILILRRRGEIQIYSRDAHWRGRRVTVYYVPPENVEVRRGEHYLQSSAGLQRIGSAPVDAAGGWRVTWHTGAHDLPGPRTYLLAQTDTGQIGLASFET</sequence>
<evidence type="ECO:0000256" key="1">
    <source>
        <dbReference type="SAM" id="SignalP"/>
    </source>
</evidence>
<evidence type="ECO:0000313" key="3">
    <source>
        <dbReference type="Proteomes" id="UP000183508"/>
    </source>
</evidence>
<dbReference type="STRING" id="392015.SAMN05421543_101391"/>